<name>A0A9N8QHY1_9BASI</name>
<gene>
    <name evidence="2" type="ORF">JKILLFL_G6521</name>
</gene>
<reference evidence="2 3" key="1">
    <citation type="submission" date="2020-10" db="EMBL/GenBank/DDBJ databases">
        <authorList>
            <person name="Sedaghatjoo S."/>
        </authorList>
    </citation>
    <scope>NUCLEOTIDE SEQUENCE [LARGE SCALE GENOMIC DNA]</scope>
    <source>
        <strain evidence="2 3">LLFL</strain>
    </source>
</reference>
<proteinExistence type="predicted"/>
<dbReference type="OrthoDB" id="10630547at2759"/>
<protein>
    <submittedName>
        <fullName evidence="2">Uncharacterized protein</fullName>
    </submittedName>
</protein>
<feature type="region of interest" description="Disordered" evidence="1">
    <location>
        <begin position="39"/>
        <end position="69"/>
    </location>
</feature>
<dbReference type="AlphaFoldDB" id="A0A9N8QHY1"/>
<feature type="compositionally biased region" description="Polar residues" evidence="1">
    <location>
        <begin position="39"/>
        <end position="53"/>
    </location>
</feature>
<organism evidence="2 3">
    <name type="scientific">Tilletia laevis</name>
    <dbReference type="NCBI Taxonomy" id="157183"/>
    <lineage>
        <taxon>Eukaryota</taxon>
        <taxon>Fungi</taxon>
        <taxon>Dikarya</taxon>
        <taxon>Basidiomycota</taxon>
        <taxon>Ustilaginomycotina</taxon>
        <taxon>Exobasidiomycetes</taxon>
        <taxon>Tilletiales</taxon>
        <taxon>Tilletiaceae</taxon>
        <taxon>Tilletia</taxon>
    </lineage>
</organism>
<evidence type="ECO:0000256" key="1">
    <source>
        <dbReference type="SAM" id="MobiDB-lite"/>
    </source>
</evidence>
<accession>A0A9N8QHY1</accession>
<dbReference type="EMBL" id="CAJHJF010006399">
    <property type="protein sequence ID" value="CAD6956325.1"/>
    <property type="molecule type" value="Genomic_DNA"/>
</dbReference>
<keyword evidence="3" id="KW-1185">Reference proteome</keyword>
<evidence type="ECO:0000313" key="2">
    <source>
        <dbReference type="EMBL" id="CAD6956325.1"/>
    </source>
</evidence>
<sequence length="139" mass="15324">MGREQLRVKNNLTSQSLIQNHIGRVCERIQAAFKIATPSGQQKAMNASKSASAPSEAGPSVKKPRARVSKQLDQGIVSVEALKKSAVYFLDKANIKYPNRSKKSDLIDVLIEPYSNNKIKITAEEVRLASSKVDQDNDK</sequence>
<evidence type="ECO:0000313" key="3">
    <source>
        <dbReference type="Proteomes" id="UP000836404"/>
    </source>
</evidence>
<dbReference type="Proteomes" id="UP000836404">
    <property type="component" value="Unassembled WGS sequence"/>
</dbReference>
<comment type="caution">
    <text evidence="2">The sequence shown here is derived from an EMBL/GenBank/DDBJ whole genome shotgun (WGS) entry which is preliminary data.</text>
</comment>